<dbReference type="AlphaFoldDB" id="A0A6J6E8P3"/>
<dbReference type="EMBL" id="CAEZSR010000094">
    <property type="protein sequence ID" value="CAB4570693.1"/>
    <property type="molecule type" value="Genomic_DNA"/>
</dbReference>
<name>A0A6J6E8P3_9ZZZZ</name>
<accession>A0A6J6E8P3</accession>
<reference evidence="1" key="1">
    <citation type="submission" date="2020-05" db="EMBL/GenBank/DDBJ databases">
        <authorList>
            <person name="Chiriac C."/>
            <person name="Salcher M."/>
            <person name="Ghai R."/>
            <person name="Kavagutti S V."/>
        </authorList>
    </citation>
    <scope>NUCLEOTIDE SEQUENCE</scope>
</reference>
<proteinExistence type="predicted"/>
<organism evidence="1">
    <name type="scientific">freshwater metagenome</name>
    <dbReference type="NCBI Taxonomy" id="449393"/>
    <lineage>
        <taxon>unclassified sequences</taxon>
        <taxon>metagenomes</taxon>
        <taxon>ecological metagenomes</taxon>
    </lineage>
</organism>
<sequence>MSRTRAALAAVSSGLLLVLAAGCSGDDGAGGAGSSGDFCTDMARFEALQAEGDEAFASGDDPEVARDVFGRFSDAIDAARASVPDEIATDFRLVADTTQQLIETFESADYDLAALATDPQYAEVLVSLDDARVTEANDRLATYVRTTCGTRVTGDAPATTAP</sequence>
<gene>
    <name evidence="1" type="ORF">UFOPK1493_02375</name>
</gene>
<evidence type="ECO:0000313" key="1">
    <source>
        <dbReference type="EMBL" id="CAB4570693.1"/>
    </source>
</evidence>
<protein>
    <submittedName>
        <fullName evidence="1">Unannotated protein</fullName>
    </submittedName>
</protein>
<dbReference type="PROSITE" id="PS51257">
    <property type="entry name" value="PROKAR_LIPOPROTEIN"/>
    <property type="match status" value="1"/>
</dbReference>